<dbReference type="SMART" id="SM00710">
    <property type="entry name" value="PbH1"/>
    <property type="match status" value="6"/>
</dbReference>
<dbReference type="Gene3D" id="2.60.120.260">
    <property type="entry name" value="Galactose-binding domain-like"/>
    <property type="match status" value="1"/>
</dbReference>
<dbReference type="InterPro" id="IPR011050">
    <property type="entry name" value="Pectin_lyase_fold/virulence"/>
</dbReference>
<dbReference type="InterPro" id="IPR055149">
    <property type="entry name" value="Agl_cat_D2"/>
</dbReference>
<dbReference type="EMBL" id="BMNG01000009">
    <property type="protein sequence ID" value="GGO47996.1"/>
    <property type="molecule type" value="Genomic_DNA"/>
</dbReference>
<dbReference type="Pfam" id="PF22815">
    <property type="entry name" value="CatAgl_D1"/>
    <property type="match status" value="1"/>
</dbReference>
<feature type="domain" description="F5/8 type C" evidence="3">
    <location>
        <begin position="595"/>
        <end position="739"/>
    </location>
</feature>
<evidence type="ECO:0000313" key="4">
    <source>
        <dbReference type="EMBL" id="GGO47996.1"/>
    </source>
</evidence>
<dbReference type="PROSITE" id="PS51318">
    <property type="entry name" value="TAT"/>
    <property type="match status" value="1"/>
</dbReference>
<dbReference type="Pfam" id="PF00754">
    <property type="entry name" value="F5_F8_type_C"/>
    <property type="match status" value="1"/>
</dbReference>
<keyword evidence="2" id="KW-0732">Signal</keyword>
<evidence type="ECO:0000256" key="1">
    <source>
        <dbReference type="SAM" id="MobiDB-lite"/>
    </source>
</evidence>
<accession>A0ABQ2M837</accession>
<gene>
    <name evidence="4" type="ORF">GCM10012286_42580</name>
</gene>
<dbReference type="InterPro" id="IPR033801">
    <property type="entry name" value="CBM6-CBM35-CBM36-like_1"/>
</dbReference>
<dbReference type="RefSeq" id="WP_189175197.1">
    <property type="nucleotide sequence ID" value="NZ_BMNG01000009.1"/>
</dbReference>
<dbReference type="Proteomes" id="UP000656881">
    <property type="component" value="Unassembled WGS sequence"/>
</dbReference>
<dbReference type="PROSITE" id="PS50022">
    <property type="entry name" value="FA58C_3"/>
    <property type="match status" value="1"/>
</dbReference>
<dbReference type="InterPro" id="IPR006626">
    <property type="entry name" value="PbH1"/>
</dbReference>
<sequence length="739" mass="77111">MRTSYTDTALRRGRRAVPLAAALGLAAGLLTALAPAAQAADDSSRARAAAGATVPFTSVEAESATSNGTRIGPDYTQGTVASESSGRQAVRLAAGQHVEFTLPKAANALNVAYSVPDGQSGSLAVYVNGVKLDKSLAVTSKYSYVDTPWIQGSKTHHLLDDARLLLGRNAAAGDKVRLEATGSQVTVDVADFEQVAAAGAKPAGAVSVTDKGADPSGQGDSTQAFREAITAAKGGTVWIPPGEFKLTQSLSNVDNVQIKGAGHWYSVVRSSRFIDQSSAPTGKVGLHDFAVIGEVTERVDSNPDNFVNGSLGPNSAVSGMWLQHLKVGMWLMGNNDNLVVENNRFLDMTADGLNLNGTARGVRVRDNFLRNTGDDALAMWSLNTTNSDSAFIGNTVSQPNLANGIAIYGGRDITVKDNLILDTNALGSGIAISNQKFLDPFFPLSGTITVSGNTLVRSGAMNPNWNHPMGALRVDAYDSAIEATVDITDTTITDSPWSAYEFVSGGGTGKAVRNVTVDRSTVDKVGTVVVQAETPGAVRMADVKATSVGAAGIYNCPYPSGSGTFSLTDGGGNSGWDSVWGDCSTWPQPGGGNPDPDPKRNLAKGRPATATGSTDVYTPGKAVDGDAATYWESTNNAFPQSITVDLGKAEPVRKLVLKLPPPAAWEPRTQTLSLQGSTDGSGYTTLIPSKGYRFDPATGNTVTLDVPASTPNVRHLRVHVTANTGWPAAQFSEVEAYLS</sequence>
<proteinExistence type="predicted"/>
<evidence type="ECO:0000256" key="2">
    <source>
        <dbReference type="SAM" id="SignalP"/>
    </source>
</evidence>
<organism evidence="4 5">
    <name type="scientific">Streptomyces lasiicapitis</name>
    <dbReference type="NCBI Taxonomy" id="1923961"/>
    <lineage>
        <taxon>Bacteria</taxon>
        <taxon>Bacillati</taxon>
        <taxon>Actinomycetota</taxon>
        <taxon>Actinomycetes</taxon>
        <taxon>Kitasatosporales</taxon>
        <taxon>Streptomycetaceae</taxon>
        <taxon>Streptomyces</taxon>
    </lineage>
</organism>
<dbReference type="SUPFAM" id="SSF49785">
    <property type="entry name" value="Galactose-binding domain-like"/>
    <property type="match status" value="1"/>
</dbReference>
<evidence type="ECO:0000313" key="5">
    <source>
        <dbReference type="Proteomes" id="UP000656881"/>
    </source>
</evidence>
<feature type="signal peptide" evidence="2">
    <location>
        <begin position="1"/>
        <end position="39"/>
    </location>
</feature>
<dbReference type="InterPro" id="IPR012334">
    <property type="entry name" value="Pectin_lyas_fold"/>
</dbReference>
<reference evidence="5" key="1">
    <citation type="journal article" date="2019" name="Int. J. Syst. Evol. Microbiol.">
        <title>The Global Catalogue of Microorganisms (GCM) 10K type strain sequencing project: providing services to taxonomists for standard genome sequencing and annotation.</title>
        <authorList>
            <consortium name="The Broad Institute Genomics Platform"/>
            <consortium name="The Broad Institute Genome Sequencing Center for Infectious Disease"/>
            <person name="Wu L."/>
            <person name="Ma J."/>
        </authorList>
    </citation>
    <scope>NUCLEOTIDE SEQUENCE [LARGE SCALE GENOMIC DNA]</scope>
    <source>
        <strain evidence="5">CGMCC 4.7349</strain>
    </source>
</reference>
<name>A0ABQ2M837_9ACTN</name>
<keyword evidence="5" id="KW-1185">Reference proteome</keyword>
<feature type="chain" id="PRO_5045437386" evidence="2">
    <location>
        <begin position="40"/>
        <end position="739"/>
    </location>
</feature>
<dbReference type="Pfam" id="PF22816">
    <property type="entry name" value="CatAgl_D2"/>
    <property type="match status" value="1"/>
</dbReference>
<evidence type="ECO:0000259" key="3">
    <source>
        <dbReference type="PROSITE" id="PS50022"/>
    </source>
</evidence>
<protein>
    <submittedName>
        <fullName evidence="4">Mycodextranase</fullName>
    </submittedName>
</protein>
<dbReference type="SUPFAM" id="SSF51126">
    <property type="entry name" value="Pectin lyase-like"/>
    <property type="match status" value="1"/>
</dbReference>
<feature type="region of interest" description="Disordered" evidence="1">
    <location>
        <begin position="582"/>
        <end position="619"/>
    </location>
</feature>
<dbReference type="InterPro" id="IPR000421">
    <property type="entry name" value="FA58C"/>
</dbReference>
<dbReference type="InterPro" id="IPR006311">
    <property type="entry name" value="TAT_signal"/>
</dbReference>
<comment type="caution">
    <text evidence="4">The sequence shown here is derived from an EMBL/GenBank/DDBJ whole genome shotgun (WGS) entry which is preliminary data.</text>
</comment>
<dbReference type="InterPro" id="IPR008979">
    <property type="entry name" value="Galactose-bd-like_sf"/>
</dbReference>
<feature type="region of interest" description="Disordered" evidence="1">
    <location>
        <begin position="62"/>
        <end position="83"/>
    </location>
</feature>
<dbReference type="Gene3D" id="2.160.20.10">
    <property type="entry name" value="Single-stranded right-handed beta-helix, Pectin lyase-like"/>
    <property type="match status" value="1"/>
</dbReference>